<dbReference type="InterPro" id="IPR036736">
    <property type="entry name" value="ACP-like_sf"/>
</dbReference>
<dbReference type="EMBL" id="AYXG01000016">
    <property type="protein sequence ID" value="EWC64294.1"/>
    <property type="molecule type" value="Genomic_DNA"/>
</dbReference>
<dbReference type="PROSITE" id="PS00012">
    <property type="entry name" value="PHOSPHOPANTETHEINE"/>
    <property type="match status" value="1"/>
</dbReference>
<evidence type="ECO:0000256" key="3">
    <source>
        <dbReference type="ARBA" id="ARBA00022553"/>
    </source>
</evidence>
<evidence type="ECO:0000259" key="7">
    <source>
        <dbReference type="PROSITE" id="PS50075"/>
    </source>
</evidence>
<keyword evidence="2" id="KW-0444">Lipid biosynthesis</keyword>
<evidence type="ECO:0000313" key="8">
    <source>
        <dbReference type="EMBL" id="EWC64294.1"/>
    </source>
</evidence>
<evidence type="ECO:0000256" key="4">
    <source>
        <dbReference type="ARBA" id="ARBA00022832"/>
    </source>
</evidence>
<reference evidence="8 9" key="1">
    <citation type="journal article" date="2014" name="Genome Announc.">
        <title>Draft Genome Sequence of the Antitrypanosomally Active Sponge-Associated Bacterium Actinokineospora sp. Strain EG49.</title>
        <authorList>
            <person name="Harjes J."/>
            <person name="Ryu T."/>
            <person name="Abdelmohsen U.R."/>
            <person name="Moitinho-Silva L."/>
            <person name="Horn H."/>
            <person name="Ravasi T."/>
            <person name="Hentschel U."/>
        </authorList>
    </citation>
    <scope>NUCLEOTIDE SEQUENCE [LARGE SCALE GENOMIC DNA]</scope>
    <source>
        <strain evidence="8 9">EG49</strain>
    </source>
</reference>
<dbReference type="Pfam" id="PF00550">
    <property type="entry name" value="PP-binding"/>
    <property type="match status" value="1"/>
</dbReference>
<evidence type="ECO:0000256" key="5">
    <source>
        <dbReference type="ARBA" id="ARBA00023098"/>
    </source>
</evidence>
<keyword evidence="4" id="KW-0276">Fatty acid metabolism</keyword>
<sequence length="76" mass="8456">MTETFQKVDRAIVEVLPALDGKVEADRNLMVDLGIDSLSMVEILVELETSYGIEIPDSKLKTVVTVQDLLDLVDQH</sequence>
<dbReference type="GO" id="GO:0000035">
    <property type="term" value="F:acyl binding"/>
    <property type="evidence" value="ECO:0007669"/>
    <property type="project" value="TreeGrafter"/>
</dbReference>
<dbReference type="InterPro" id="IPR009081">
    <property type="entry name" value="PP-bd_ACP"/>
</dbReference>
<accession>A0A8E3BEI3</accession>
<dbReference type="SUPFAM" id="SSF47336">
    <property type="entry name" value="ACP-like"/>
    <property type="match status" value="1"/>
</dbReference>
<dbReference type="GO" id="GO:0000036">
    <property type="term" value="F:acyl carrier activity"/>
    <property type="evidence" value="ECO:0007669"/>
    <property type="project" value="TreeGrafter"/>
</dbReference>
<evidence type="ECO:0000256" key="2">
    <source>
        <dbReference type="ARBA" id="ARBA00022516"/>
    </source>
</evidence>
<evidence type="ECO:0000313" key="9">
    <source>
        <dbReference type="Proteomes" id="UP000019277"/>
    </source>
</evidence>
<feature type="domain" description="Carrier" evidence="7">
    <location>
        <begin position="2"/>
        <end position="76"/>
    </location>
</feature>
<evidence type="ECO:0000256" key="6">
    <source>
        <dbReference type="ARBA" id="ARBA00023160"/>
    </source>
</evidence>
<comment type="caution">
    <text evidence="8">The sequence shown here is derived from an EMBL/GenBank/DDBJ whole genome shotgun (WGS) entry which is preliminary data.</text>
</comment>
<keyword evidence="3" id="KW-0597">Phosphoprotein</keyword>
<organism evidence="8 9">
    <name type="scientific">Actinokineospora spheciospongiae</name>
    <dbReference type="NCBI Taxonomy" id="909613"/>
    <lineage>
        <taxon>Bacteria</taxon>
        <taxon>Bacillati</taxon>
        <taxon>Actinomycetota</taxon>
        <taxon>Actinomycetes</taxon>
        <taxon>Pseudonocardiales</taxon>
        <taxon>Pseudonocardiaceae</taxon>
        <taxon>Actinokineospora</taxon>
    </lineage>
</organism>
<dbReference type="OrthoDB" id="9804551at2"/>
<dbReference type="PANTHER" id="PTHR20863:SF76">
    <property type="entry name" value="CARRIER DOMAIN-CONTAINING PROTEIN"/>
    <property type="match status" value="1"/>
</dbReference>
<dbReference type="Gene3D" id="1.10.1200.10">
    <property type="entry name" value="ACP-like"/>
    <property type="match status" value="1"/>
</dbReference>
<dbReference type="PROSITE" id="PS50075">
    <property type="entry name" value="CARRIER"/>
    <property type="match status" value="1"/>
</dbReference>
<accession>W7JE94</accession>
<dbReference type="InterPro" id="IPR003231">
    <property type="entry name" value="ACP"/>
</dbReference>
<name>W7JE94_9PSEU</name>
<dbReference type="Proteomes" id="UP000019277">
    <property type="component" value="Unassembled WGS sequence"/>
</dbReference>
<keyword evidence="1" id="KW-0596">Phosphopantetheine</keyword>
<protein>
    <recommendedName>
        <fullName evidence="7">Carrier domain-containing protein</fullName>
    </recommendedName>
</protein>
<dbReference type="AlphaFoldDB" id="W7JE94"/>
<gene>
    <name evidence="8" type="ORF">UO65_0417</name>
</gene>
<dbReference type="RefSeq" id="WP_035278158.1">
    <property type="nucleotide sequence ID" value="NZ_AYXG01000016.1"/>
</dbReference>
<keyword evidence="9" id="KW-1185">Reference proteome</keyword>
<dbReference type="STRING" id="909613.UO65_0417"/>
<dbReference type="InterPro" id="IPR006162">
    <property type="entry name" value="Ppantetheine_attach_site"/>
</dbReference>
<proteinExistence type="predicted"/>
<keyword evidence="5" id="KW-0443">Lipid metabolism</keyword>
<evidence type="ECO:0000256" key="1">
    <source>
        <dbReference type="ARBA" id="ARBA00022450"/>
    </source>
</evidence>
<keyword evidence="6" id="KW-0275">Fatty acid biosynthesis</keyword>
<dbReference type="PANTHER" id="PTHR20863">
    <property type="entry name" value="ACYL CARRIER PROTEIN"/>
    <property type="match status" value="1"/>
</dbReference>